<dbReference type="Proteomes" id="UP001374803">
    <property type="component" value="Chromosome"/>
</dbReference>
<dbReference type="SUPFAM" id="SSF48371">
    <property type="entry name" value="ARM repeat"/>
    <property type="match status" value="1"/>
</dbReference>
<dbReference type="EMBL" id="CP089983">
    <property type="protein sequence ID" value="WXB03008.1"/>
    <property type="molecule type" value="Genomic_DNA"/>
</dbReference>
<gene>
    <name evidence="1" type="ORF">LVJ94_39635</name>
</gene>
<keyword evidence="2" id="KW-1185">Reference proteome</keyword>
<dbReference type="InterPro" id="IPR004155">
    <property type="entry name" value="PBS_lyase_HEAT"/>
</dbReference>
<dbReference type="PANTHER" id="PTHR12697">
    <property type="entry name" value="PBS LYASE HEAT-LIKE PROTEIN"/>
    <property type="match status" value="1"/>
</dbReference>
<dbReference type="RefSeq" id="WP_394832634.1">
    <property type="nucleotide sequence ID" value="NZ_CP089929.1"/>
</dbReference>
<evidence type="ECO:0000313" key="2">
    <source>
        <dbReference type="Proteomes" id="UP001374803"/>
    </source>
</evidence>
<accession>A0ABZ2KWD7</accession>
<dbReference type="Pfam" id="PF13646">
    <property type="entry name" value="HEAT_2"/>
    <property type="match status" value="2"/>
</dbReference>
<organism evidence="1 2">
    <name type="scientific">Pendulispora rubella</name>
    <dbReference type="NCBI Taxonomy" id="2741070"/>
    <lineage>
        <taxon>Bacteria</taxon>
        <taxon>Pseudomonadati</taxon>
        <taxon>Myxococcota</taxon>
        <taxon>Myxococcia</taxon>
        <taxon>Myxococcales</taxon>
        <taxon>Sorangiineae</taxon>
        <taxon>Pendulisporaceae</taxon>
        <taxon>Pendulispora</taxon>
    </lineage>
</organism>
<sequence>MRIRWVGISVAMLVNCGDKEPPALEKSVRHIEFRSDGEIDKASPMPYPNVFLPTEKLITDPIVRGDVDQLAARHSIESRAVGYGGSTSKSWLAYRKMVADASSKERLALLMHQSPVVRGYMAEYIAVRMPADSEHVYTLLADATPVDTLSGCVGQEESVALRAFAAMLPDEKDKRRGPYLVRVASDEHLTFAVRAQAVSLLAEDKRPDAHRFASIAISSSDEQLRGAGLRALGQTAQSQDLEQLAVFARSPDAKAREDAAKGLGSIGSPQACELLETLFGDPDPEVRRYALRAYAENGAADLAKIRALLTDTQTWFEIVYRVAERGTEETFDILEPALMTGAPPMDSDSISNSVRGLAKSAGVRAIPKLRKLLDSRVYQVRGYTMDTLADVRDKTSIPAIRALLRRKELWDVEHASRALVKLDAKEAIPDLLPQLKHDNPHARIAAANALVAFHARSAIPALEAAVALENGWSKEKLSSALQALKRGDELPP</sequence>
<dbReference type="InterPro" id="IPR016024">
    <property type="entry name" value="ARM-type_fold"/>
</dbReference>
<proteinExistence type="predicted"/>
<dbReference type="PANTHER" id="PTHR12697:SF5">
    <property type="entry name" value="DEOXYHYPUSINE HYDROXYLASE"/>
    <property type="match status" value="1"/>
</dbReference>
<dbReference type="InterPro" id="IPR011989">
    <property type="entry name" value="ARM-like"/>
</dbReference>
<protein>
    <submittedName>
        <fullName evidence="1">HEAT repeat domain-containing protein</fullName>
    </submittedName>
</protein>
<evidence type="ECO:0000313" key="1">
    <source>
        <dbReference type="EMBL" id="WXB03008.1"/>
    </source>
</evidence>
<dbReference type="Gene3D" id="1.25.10.10">
    <property type="entry name" value="Leucine-rich Repeat Variant"/>
    <property type="match status" value="2"/>
</dbReference>
<name>A0ABZ2KWD7_9BACT</name>
<reference evidence="1" key="1">
    <citation type="submission" date="2021-12" db="EMBL/GenBank/DDBJ databases">
        <title>Discovery of the Pendulisporaceae a myxobacterial family with distinct sporulation behavior and unique specialized metabolism.</title>
        <authorList>
            <person name="Garcia R."/>
            <person name="Popoff A."/>
            <person name="Bader C.D."/>
            <person name="Loehr J."/>
            <person name="Walesch S."/>
            <person name="Walt C."/>
            <person name="Boldt J."/>
            <person name="Bunk B."/>
            <person name="Haeckl F.J.F.P.J."/>
            <person name="Gunesch A.P."/>
            <person name="Birkelbach J."/>
            <person name="Nuebel U."/>
            <person name="Pietschmann T."/>
            <person name="Bach T."/>
            <person name="Mueller R."/>
        </authorList>
    </citation>
    <scope>NUCLEOTIDE SEQUENCE</scope>
    <source>
        <strain evidence="1">MSr11367</strain>
    </source>
</reference>
<dbReference type="SMART" id="SM00567">
    <property type="entry name" value="EZ_HEAT"/>
    <property type="match status" value="4"/>
</dbReference>